<dbReference type="Proteomes" id="UP001064048">
    <property type="component" value="Chromosome 30"/>
</dbReference>
<sequence length="157" mass="17958">MKREEEEILGEQRRIEKQKKRPTPRVGKPKPVFGPLTPAERPLVLPGGRKWRKPKDAYNEQFIAETLAAQAELIQGKAMGKTYESVHLPYDERESNCHLVDFHLLRANLVLPFESIADNSDVYKLIHNMESAPARRVDMLTPVVAEADYREVRNAGL</sequence>
<name>A0ACC0K5S9_CHOFU</name>
<gene>
    <name evidence="1" type="ORF">MSG28_016194</name>
</gene>
<accession>A0ACC0K5S9</accession>
<evidence type="ECO:0000313" key="2">
    <source>
        <dbReference type="Proteomes" id="UP001064048"/>
    </source>
</evidence>
<reference evidence="1 2" key="1">
    <citation type="journal article" date="2022" name="Genome Biol. Evol.">
        <title>The Spruce Budworm Genome: Reconstructing the Evolutionary History of Antifreeze Proteins.</title>
        <authorList>
            <person name="Beliveau C."/>
            <person name="Gagne P."/>
            <person name="Picq S."/>
            <person name="Vernygora O."/>
            <person name="Keeling C.I."/>
            <person name="Pinkney K."/>
            <person name="Doucet D."/>
            <person name="Wen F."/>
            <person name="Johnston J.S."/>
            <person name="Maaroufi H."/>
            <person name="Boyle B."/>
            <person name="Laroche J."/>
            <person name="Dewar K."/>
            <person name="Juretic N."/>
            <person name="Blackburn G."/>
            <person name="Nisole A."/>
            <person name="Brunet B."/>
            <person name="Brandao M."/>
            <person name="Lumley L."/>
            <person name="Duan J."/>
            <person name="Quan G."/>
            <person name="Lucarotti C.J."/>
            <person name="Roe A.D."/>
            <person name="Sperling F.A.H."/>
            <person name="Levesque R.C."/>
            <person name="Cusson M."/>
        </authorList>
    </citation>
    <scope>NUCLEOTIDE SEQUENCE [LARGE SCALE GENOMIC DNA]</scope>
    <source>
        <strain evidence="1">Glfc:IPQL:Cfum</strain>
    </source>
</reference>
<evidence type="ECO:0000313" key="1">
    <source>
        <dbReference type="EMBL" id="KAI8431758.1"/>
    </source>
</evidence>
<proteinExistence type="predicted"/>
<comment type="caution">
    <text evidence="1">The sequence shown here is derived from an EMBL/GenBank/DDBJ whole genome shotgun (WGS) entry which is preliminary data.</text>
</comment>
<organism evidence="1 2">
    <name type="scientific">Choristoneura fumiferana</name>
    <name type="common">Spruce budworm moth</name>
    <name type="synonym">Archips fumiferana</name>
    <dbReference type="NCBI Taxonomy" id="7141"/>
    <lineage>
        <taxon>Eukaryota</taxon>
        <taxon>Metazoa</taxon>
        <taxon>Ecdysozoa</taxon>
        <taxon>Arthropoda</taxon>
        <taxon>Hexapoda</taxon>
        <taxon>Insecta</taxon>
        <taxon>Pterygota</taxon>
        <taxon>Neoptera</taxon>
        <taxon>Endopterygota</taxon>
        <taxon>Lepidoptera</taxon>
        <taxon>Glossata</taxon>
        <taxon>Ditrysia</taxon>
        <taxon>Tortricoidea</taxon>
        <taxon>Tortricidae</taxon>
        <taxon>Tortricinae</taxon>
        <taxon>Choristoneura</taxon>
    </lineage>
</organism>
<keyword evidence="2" id="KW-1185">Reference proteome</keyword>
<dbReference type="EMBL" id="CM046130">
    <property type="protein sequence ID" value="KAI8431758.1"/>
    <property type="molecule type" value="Genomic_DNA"/>
</dbReference>
<protein>
    <submittedName>
        <fullName evidence="1">Uncharacterized protein</fullName>
    </submittedName>
</protein>